<comment type="caution">
    <text evidence="2">The sequence shown here is derived from an EMBL/GenBank/DDBJ whole genome shotgun (WGS) entry which is preliminary data.</text>
</comment>
<accession>A0ABR3TP93</accession>
<dbReference type="EMBL" id="JAKEKT020000039">
    <property type="protein sequence ID" value="KAL1641475.1"/>
    <property type="molecule type" value="Genomic_DNA"/>
</dbReference>
<evidence type="ECO:0000256" key="1">
    <source>
        <dbReference type="SAM" id="Phobius"/>
    </source>
</evidence>
<keyword evidence="1" id="KW-0472">Membrane</keyword>
<dbReference type="Proteomes" id="UP001521184">
    <property type="component" value="Unassembled WGS sequence"/>
</dbReference>
<keyword evidence="3" id="KW-1185">Reference proteome</keyword>
<gene>
    <name evidence="2" type="ORF">SLS58_005980</name>
</gene>
<organism evidence="2 3">
    <name type="scientific">Diplodia intermedia</name>
    <dbReference type="NCBI Taxonomy" id="856260"/>
    <lineage>
        <taxon>Eukaryota</taxon>
        <taxon>Fungi</taxon>
        <taxon>Dikarya</taxon>
        <taxon>Ascomycota</taxon>
        <taxon>Pezizomycotina</taxon>
        <taxon>Dothideomycetes</taxon>
        <taxon>Dothideomycetes incertae sedis</taxon>
        <taxon>Botryosphaeriales</taxon>
        <taxon>Botryosphaeriaceae</taxon>
        <taxon>Diplodia</taxon>
    </lineage>
</organism>
<reference evidence="2 3" key="1">
    <citation type="journal article" date="2023" name="Plant Dis.">
        <title>First Report of Diplodia intermedia Causing Canker and Dieback Diseases on Apple Trees in Canada.</title>
        <authorList>
            <person name="Ellouze W."/>
            <person name="Ilyukhin E."/>
            <person name="Sulman M."/>
            <person name="Ali S."/>
        </authorList>
    </citation>
    <scope>NUCLEOTIDE SEQUENCE [LARGE SCALE GENOMIC DNA]</scope>
    <source>
        <strain evidence="2 3">M45-28</strain>
    </source>
</reference>
<feature type="transmembrane region" description="Helical" evidence="1">
    <location>
        <begin position="15"/>
        <end position="33"/>
    </location>
</feature>
<keyword evidence="1" id="KW-0812">Transmembrane</keyword>
<sequence length="107" mass="11855">MADKGPETFLSKHRHPLLFGAWLLLTGAAFLRVSRQPYHSRLKTEQYETIFKGTSLAAVLAAIGLGGGLNRPRSETVAGEVETILRAVISVRDLPNWPSQCRAKKKR</sequence>
<name>A0ABR3TP93_9PEZI</name>
<proteinExistence type="predicted"/>
<protein>
    <submittedName>
        <fullName evidence="2">Uncharacterized protein</fullName>
    </submittedName>
</protein>
<evidence type="ECO:0000313" key="2">
    <source>
        <dbReference type="EMBL" id="KAL1641475.1"/>
    </source>
</evidence>
<evidence type="ECO:0000313" key="3">
    <source>
        <dbReference type="Proteomes" id="UP001521184"/>
    </source>
</evidence>
<keyword evidence="1" id="KW-1133">Transmembrane helix</keyword>